<keyword evidence="4" id="KW-1133">Transmembrane helix</keyword>
<keyword evidence="2" id="KW-0813">Transport</keyword>
<evidence type="ECO:0000256" key="7">
    <source>
        <dbReference type="ARBA" id="ARBA00023286"/>
    </source>
</evidence>
<organism evidence="11 12">
    <name type="scientific">Phytophthora fragariaefolia</name>
    <dbReference type="NCBI Taxonomy" id="1490495"/>
    <lineage>
        <taxon>Eukaryota</taxon>
        <taxon>Sar</taxon>
        <taxon>Stramenopiles</taxon>
        <taxon>Oomycota</taxon>
        <taxon>Peronosporomycetes</taxon>
        <taxon>Peronosporales</taxon>
        <taxon>Peronosporaceae</taxon>
        <taxon>Phytophthora</taxon>
    </lineage>
</organism>
<dbReference type="EMBL" id="BSXT01001877">
    <property type="protein sequence ID" value="GMF45702.1"/>
    <property type="molecule type" value="Genomic_DNA"/>
</dbReference>
<dbReference type="InterPro" id="IPR018490">
    <property type="entry name" value="cNMP-bd_dom_sf"/>
</dbReference>
<protein>
    <submittedName>
        <fullName evidence="11">Unnamed protein product</fullName>
    </submittedName>
</protein>
<evidence type="ECO:0000313" key="12">
    <source>
        <dbReference type="Proteomes" id="UP001165121"/>
    </source>
</evidence>
<proteinExistence type="predicted"/>
<feature type="compositionally biased region" description="Basic and acidic residues" evidence="9">
    <location>
        <begin position="244"/>
        <end position="257"/>
    </location>
</feature>
<dbReference type="PANTHER" id="PTHR45638:SF11">
    <property type="entry name" value="CYCLIC NUCLEOTIDE-GATED CATION CHANNEL SUBUNIT A"/>
    <property type="match status" value="1"/>
</dbReference>
<name>A0A9W7CYI4_9STRA</name>
<evidence type="ECO:0000256" key="3">
    <source>
        <dbReference type="ARBA" id="ARBA00022692"/>
    </source>
</evidence>
<dbReference type="SUPFAM" id="SSF51206">
    <property type="entry name" value="cAMP-binding domain-like"/>
    <property type="match status" value="1"/>
</dbReference>
<evidence type="ECO:0000256" key="1">
    <source>
        <dbReference type="ARBA" id="ARBA00004141"/>
    </source>
</evidence>
<comment type="subcellular location">
    <subcellularLocation>
        <location evidence="1">Membrane</location>
        <topology evidence="1">Multi-pass membrane protein</topology>
    </subcellularLocation>
</comment>
<keyword evidence="8" id="KW-0407">Ion channel</keyword>
<dbReference type="PRINTS" id="PR00103">
    <property type="entry name" value="CAMPKINASE"/>
</dbReference>
<evidence type="ECO:0000256" key="6">
    <source>
        <dbReference type="ARBA" id="ARBA00023136"/>
    </source>
</evidence>
<gene>
    <name evidence="11" type="ORF">Pfra01_001648500</name>
</gene>
<dbReference type="PROSITE" id="PS50042">
    <property type="entry name" value="CNMP_BINDING_3"/>
    <property type="match status" value="1"/>
</dbReference>
<dbReference type="InterPro" id="IPR050866">
    <property type="entry name" value="CNG_cation_channel"/>
</dbReference>
<evidence type="ECO:0000259" key="10">
    <source>
        <dbReference type="PROSITE" id="PS50042"/>
    </source>
</evidence>
<dbReference type="GO" id="GO:0044877">
    <property type="term" value="F:protein-containing complex binding"/>
    <property type="evidence" value="ECO:0007669"/>
    <property type="project" value="TreeGrafter"/>
</dbReference>
<feature type="domain" description="Cyclic nucleotide-binding" evidence="10">
    <location>
        <begin position="45"/>
        <end position="143"/>
    </location>
</feature>
<dbReference type="GO" id="GO:0016020">
    <property type="term" value="C:membrane"/>
    <property type="evidence" value="ECO:0007669"/>
    <property type="project" value="UniProtKB-SubCell"/>
</dbReference>
<evidence type="ECO:0000256" key="9">
    <source>
        <dbReference type="SAM" id="MobiDB-lite"/>
    </source>
</evidence>
<dbReference type="Gene3D" id="2.60.120.10">
    <property type="entry name" value="Jelly Rolls"/>
    <property type="match status" value="1"/>
</dbReference>
<dbReference type="GO" id="GO:0005221">
    <property type="term" value="F:intracellularly cyclic nucleotide-activated monoatomic cation channel activity"/>
    <property type="evidence" value="ECO:0007669"/>
    <property type="project" value="InterPro"/>
</dbReference>
<dbReference type="SMART" id="SM00100">
    <property type="entry name" value="cNMP"/>
    <property type="match status" value="1"/>
</dbReference>
<evidence type="ECO:0000256" key="5">
    <source>
        <dbReference type="ARBA" id="ARBA00023065"/>
    </source>
</evidence>
<dbReference type="InterPro" id="IPR000595">
    <property type="entry name" value="cNMP-bd_dom"/>
</dbReference>
<accession>A0A9W7CYI4</accession>
<dbReference type="InterPro" id="IPR014710">
    <property type="entry name" value="RmlC-like_jellyroll"/>
</dbReference>
<dbReference type="InterPro" id="IPR018488">
    <property type="entry name" value="cNMP-bd_CS"/>
</dbReference>
<dbReference type="OrthoDB" id="421226at2759"/>
<evidence type="ECO:0000256" key="4">
    <source>
        <dbReference type="ARBA" id="ARBA00022989"/>
    </source>
</evidence>
<dbReference type="AlphaFoldDB" id="A0A9W7CYI4"/>
<evidence type="ECO:0000256" key="8">
    <source>
        <dbReference type="ARBA" id="ARBA00023303"/>
    </source>
</evidence>
<dbReference type="PANTHER" id="PTHR45638">
    <property type="entry name" value="CYCLIC NUCLEOTIDE-GATED CATION CHANNEL SUBUNIT A"/>
    <property type="match status" value="1"/>
</dbReference>
<dbReference type="Proteomes" id="UP001165121">
    <property type="component" value="Unassembled WGS sequence"/>
</dbReference>
<dbReference type="PROSITE" id="PS00889">
    <property type="entry name" value="CNMP_BINDING_2"/>
    <property type="match status" value="1"/>
</dbReference>
<keyword evidence="3" id="KW-0812">Transmembrane</keyword>
<dbReference type="CDD" id="cd00038">
    <property type="entry name" value="CAP_ED"/>
    <property type="match status" value="1"/>
</dbReference>
<keyword evidence="6" id="KW-0472">Membrane</keyword>
<evidence type="ECO:0000256" key="2">
    <source>
        <dbReference type="ARBA" id="ARBA00022448"/>
    </source>
</evidence>
<sequence length="316" mass="34762">MALYLQRYYTDSESNDREASKLLCPSIAKDIQVELLKPIIAQITVFRGCSDQFVIAVAGLLDMMALPSQTTLFNAGDYGDALYIVHSGVLAVIVESVTVRDIRKGSCFGELSVFSALPRTATVISMTYVTLYKLAKFHCDKLLEGYPDCADLIVGHVQDVLNQLKRTEISDDTNHLTCPITKPSDTLSQRASIRRASLEAAFVAGASAVLKLLSRGRLAAPSQSTQMMSWLLKRSVVSREKQLKLPDGQENKSKMMHQEGLNPPGTHPETIPLNPYELNADPTPTLAPEKYGICYCYQNVSTSTQNFACGGYCFFS</sequence>
<keyword evidence="5" id="KW-0406">Ion transport</keyword>
<reference evidence="11" key="1">
    <citation type="submission" date="2023-04" db="EMBL/GenBank/DDBJ databases">
        <title>Phytophthora fragariaefolia NBRC 109709.</title>
        <authorList>
            <person name="Ichikawa N."/>
            <person name="Sato H."/>
            <person name="Tonouchi N."/>
        </authorList>
    </citation>
    <scope>NUCLEOTIDE SEQUENCE</scope>
    <source>
        <strain evidence="11">NBRC 109709</strain>
    </source>
</reference>
<keyword evidence="7" id="KW-1071">Ligand-gated ion channel</keyword>
<evidence type="ECO:0000313" key="11">
    <source>
        <dbReference type="EMBL" id="GMF45702.1"/>
    </source>
</evidence>
<comment type="caution">
    <text evidence="11">The sequence shown here is derived from an EMBL/GenBank/DDBJ whole genome shotgun (WGS) entry which is preliminary data.</text>
</comment>
<keyword evidence="12" id="KW-1185">Reference proteome</keyword>
<feature type="region of interest" description="Disordered" evidence="9">
    <location>
        <begin position="244"/>
        <end position="275"/>
    </location>
</feature>
<dbReference type="Pfam" id="PF00027">
    <property type="entry name" value="cNMP_binding"/>
    <property type="match status" value="1"/>
</dbReference>